<evidence type="ECO:0000313" key="3">
    <source>
        <dbReference type="Proteomes" id="UP001054945"/>
    </source>
</evidence>
<dbReference type="AlphaFoldDB" id="A0AAV4M6D7"/>
<keyword evidence="3" id="KW-1185">Reference proteome</keyword>
<evidence type="ECO:0000313" key="2">
    <source>
        <dbReference type="EMBL" id="GIX67996.1"/>
    </source>
</evidence>
<gene>
    <name evidence="2" type="ORF">CEXT_194931</name>
</gene>
<dbReference type="EMBL" id="BPLR01001917">
    <property type="protein sequence ID" value="GIX67996.1"/>
    <property type="molecule type" value="Genomic_DNA"/>
</dbReference>
<feature type="transmembrane region" description="Helical" evidence="1">
    <location>
        <begin position="94"/>
        <end position="120"/>
    </location>
</feature>
<name>A0AAV4M6D7_CAEEX</name>
<keyword evidence="1" id="KW-0472">Membrane</keyword>
<evidence type="ECO:0000256" key="1">
    <source>
        <dbReference type="SAM" id="Phobius"/>
    </source>
</evidence>
<proteinExistence type="predicted"/>
<keyword evidence="1" id="KW-1133">Transmembrane helix</keyword>
<protein>
    <submittedName>
        <fullName evidence="2">Uncharacterized protein</fullName>
    </submittedName>
</protein>
<accession>A0AAV4M6D7</accession>
<keyword evidence="1" id="KW-0812">Transmembrane</keyword>
<organism evidence="2 3">
    <name type="scientific">Caerostris extrusa</name>
    <name type="common">Bark spider</name>
    <name type="synonym">Caerostris bankana</name>
    <dbReference type="NCBI Taxonomy" id="172846"/>
    <lineage>
        <taxon>Eukaryota</taxon>
        <taxon>Metazoa</taxon>
        <taxon>Ecdysozoa</taxon>
        <taxon>Arthropoda</taxon>
        <taxon>Chelicerata</taxon>
        <taxon>Arachnida</taxon>
        <taxon>Araneae</taxon>
        <taxon>Araneomorphae</taxon>
        <taxon>Entelegynae</taxon>
        <taxon>Araneoidea</taxon>
        <taxon>Araneidae</taxon>
        <taxon>Caerostris</taxon>
    </lineage>
</organism>
<comment type="caution">
    <text evidence="2">The sequence shown here is derived from an EMBL/GenBank/DDBJ whole genome shotgun (WGS) entry which is preliminary data.</text>
</comment>
<dbReference type="Proteomes" id="UP001054945">
    <property type="component" value="Unassembled WGS sequence"/>
</dbReference>
<sequence>MARDSSIPSWDFPIPRLINCPLTKNYDFSFVRRCYSHELPIFIDLHNALHHPLALPLGIVCVQMWKLGRWPFSEGTFYGEVIVREVVKQWCAGVLSFSSIFACWVFVAFFLFFILIFMLLDVHCRINVKSGKEFSQFV</sequence>
<reference evidence="2 3" key="1">
    <citation type="submission" date="2021-06" db="EMBL/GenBank/DDBJ databases">
        <title>Caerostris extrusa draft genome.</title>
        <authorList>
            <person name="Kono N."/>
            <person name="Arakawa K."/>
        </authorList>
    </citation>
    <scope>NUCLEOTIDE SEQUENCE [LARGE SCALE GENOMIC DNA]</scope>
</reference>